<dbReference type="InterPro" id="IPR010861">
    <property type="entry name" value="DUF1492"/>
</dbReference>
<dbReference type="Pfam" id="PF07374">
    <property type="entry name" value="DUF1492"/>
    <property type="match status" value="1"/>
</dbReference>
<dbReference type="SUPFAM" id="SSF88659">
    <property type="entry name" value="Sigma3 and sigma4 domains of RNA polymerase sigma factors"/>
    <property type="match status" value="1"/>
</dbReference>
<protein>
    <submittedName>
        <fullName evidence="1">RNA polymerase sigma-70 factor</fullName>
    </submittedName>
</protein>
<accession>A0A8S5RRF3</accession>
<organism evidence="1">
    <name type="scientific">Siphoviridae sp. ct1NJ1</name>
    <dbReference type="NCBI Taxonomy" id="2827557"/>
    <lineage>
        <taxon>Viruses</taxon>
        <taxon>Duplodnaviria</taxon>
        <taxon>Heunggongvirae</taxon>
        <taxon>Uroviricota</taxon>
        <taxon>Caudoviricetes</taxon>
    </lineage>
</organism>
<proteinExistence type="predicted"/>
<dbReference type="EMBL" id="BK057790">
    <property type="protein sequence ID" value="DAE91829.1"/>
    <property type="molecule type" value="Genomic_DNA"/>
</dbReference>
<sequence>MTAKEYLEYVRSLEVRLRMKEERIAQLQHDICSLQALDYAKDKITGGSPIDVSDKIARLDELIQDTNREWDELIEMREQAKVLIAKLESATQQEVLTKRYIQNKRWEQIAVEMNITWRHTFRIHRAALEEFSQKMALNVSILT</sequence>
<evidence type="ECO:0000313" key="1">
    <source>
        <dbReference type="EMBL" id="DAE91829.1"/>
    </source>
</evidence>
<name>A0A8S5RRF3_9CAUD</name>
<dbReference type="InterPro" id="IPR013324">
    <property type="entry name" value="RNA_pol_sigma_r3/r4-like"/>
</dbReference>
<reference evidence="1" key="1">
    <citation type="journal article" date="2021" name="Proc. Natl. Acad. Sci. U.S.A.">
        <title>A Catalog of Tens of Thousands of Viruses from Human Metagenomes Reveals Hidden Associations with Chronic Diseases.</title>
        <authorList>
            <person name="Tisza M.J."/>
            <person name="Buck C.B."/>
        </authorList>
    </citation>
    <scope>NUCLEOTIDE SEQUENCE</scope>
    <source>
        <strain evidence="1">Ct1NJ1</strain>
    </source>
</reference>
<dbReference type="Gene3D" id="1.20.140.160">
    <property type="match status" value="1"/>
</dbReference>